<feature type="region of interest" description="Disordered" evidence="5">
    <location>
        <begin position="191"/>
        <end position="279"/>
    </location>
</feature>
<gene>
    <name evidence="7" type="ORF">LNINA_LOCUS10733</name>
</gene>
<dbReference type="PANTHER" id="PTHR23405">
    <property type="entry name" value="MAINTENANCE OF KILLER 16 MAK16 PROTEIN-RELATED"/>
    <property type="match status" value="1"/>
</dbReference>
<dbReference type="GO" id="GO:0000470">
    <property type="term" value="P:maturation of LSU-rRNA"/>
    <property type="evidence" value="ECO:0007669"/>
    <property type="project" value="TreeGrafter"/>
</dbReference>
<dbReference type="PIRSF" id="PIRSF003352">
    <property type="entry name" value="MAK16"/>
    <property type="match status" value="1"/>
</dbReference>
<reference evidence="7 8" key="1">
    <citation type="submission" date="2023-11" db="EMBL/GenBank/DDBJ databases">
        <authorList>
            <person name="Okamura Y."/>
        </authorList>
    </citation>
    <scope>NUCLEOTIDE SEQUENCE [LARGE SCALE GENOMIC DNA]</scope>
</reference>
<dbReference type="InterPro" id="IPR006958">
    <property type="entry name" value="Mak16"/>
</dbReference>
<accession>A0AAV1JTU7</accession>
<protein>
    <recommendedName>
        <fullName evidence="4">Protein MAK16 homolog</fullName>
    </recommendedName>
</protein>
<keyword evidence="8" id="KW-1185">Reference proteome</keyword>
<dbReference type="GO" id="GO:0030687">
    <property type="term" value="C:preribosome, large subunit precursor"/>
    <property type="evidence" value="ECO:0007669"/>
    <property type="project" value="TreeGrafter"/>
</dbReference>
<dbReference type="Proteomes" id="UP001497472">
    <property type="component" value="Unassembled WGS sequence"/>
</dbReference>
<dbReference type="GO" id="GO:0000460">
    <property type="term" value="P:maturation of 5.8S rRNA"/>
    <property type="evidence" value="ECO:0007669"/>
    <property type="project" value="TreeGrafter"/>
</dbReference>
<dbReference type="GO" id="GO:0005730">
    <property type="term" value="C:nucleolus"/>
    <property type="evidence" value="ECO:0007669"/>
    <property type="project" value="UniProtKB-UniRule"/>
</dbReference>
<dbReference type="PANTHER" id="PTHR23405:SF4">
    <property type="entry name" value="PROTEIN MAK16 HOMOLOG"/>
    <property type="match status" value="1"/>
</dbReference>
<feature type="domain" description="Ribosomal eL28/Mak16" evidence="6">
    <location>
        <begin position="7"/>
        <end position="118"/>
    </location>
</feature>
<proteinExistence type="inferred from homology"/>
<feature type="compositionally biased region" description="Basic and acidic residues" evidence="5">
    <location>
        <begin position="213"/>
        <end position="222"/>
    </location>
</feature>
<evidence type="ECO:0000256" key="3">
    <source>
        <dbReference type="ARBA" id="ARBA00023242"/>
    </source>
</evidence>
<evidence type="ECO:0000256" key="4">
    <source>
        <dbReference type="PIRNR" id="PIRNR003352"/>
    </source>
</evidence>
<dbReference type="InterPro" id="IPR029004">
    <property type="entry name" value="Ribosomal_eL28/Mak16"/>
</dbReference>
<evidence type="ECO:0000313" key="7">
    <source>
        <dbReference type="EMBL" id="CAK1551611.1"/>
    </source>
</evidence>
<evidence type="ECO:0000313" key="8">
    <source>
        <dbReference type="Proteomes" id="UP001497472"/>
    </source>
</evidence>
<dbReference type="Gene3D" id="3.30.390.110">
    <property type="match status" value="1"/>
</dbReference>
<dbReference type="EMBL" id="CAVLEF010000132">
    <property type="protein sequence ID" value="CAK1551611.1"/>
    <property type="molecule type" value="Genomic_DNA"/>
</dbReference>
<feature type="compositionally biased region" description="Acidic residues" evidence="5">
    <location>
        <begin position="252"/>
        <end position="266"/>
    </location>
</feature>
<keyword evidence="3 4" id="KW-0539">Nucleus</keyword>
<feature type="compositionally biased region" description="Acidic residues" evidence="5">
    <location>
        <begin position="226"/>
        <end position="243"/>
    </location>
</feature>
<evidence type="ECO:0000259" key="6">
    <source>
        <dbReference type="Pfam" id="PF01778"/>
    </source>
</evidence>
<comment type="subcellular location">
    <subcellularLocation>
        <location evidence="1">Nucleus</location>
    </subcellularLocation>
</comment>
<comment type="caution">
    <text evidence="7">The sequence shown here is derived from an EMBL/GenBank/DDBJ whole genome shotgun (WGS) entry which is preliminary data.</text>
</comment>
<evidence type="ECO:0000256" key="5">
    <source>
        <dbReference type="SAM" id="MobiDB-lite"/>
    </source>
</evidence>
<dbReference type="Pfam" id="PF04874">
    <property type="entry name" value="Mak16"/>
    <property type="match status" value="1"/>
</dbReference>
<comment type="similarity">
    <text evidence="2 4">Belongs to the MAK16 family.</text>
</comment>
<dbReference type="FunFam" id="3.30.390.110:FF:000001">
    <property type="entry name" value="Protein MAK16 homolog"/>
    <property type="match status" value="1"/>
</dbReference>
<evidence type="ECO:0000256" key="1">
    <source>
        <dbReference type="ARBA" id="ARBA00004123"/>
    </source>
</evidence>
<dbReference type="Pfam" id="PF01778">
    <property type="entry name" value="Ribosomal_L28e"/>
    <property type="match status" value="1"/>
</dbReference>
<name>A0AAV1JTU7_9NEOP</name>
<evidence type="ECO:0000256" key="2">
    <source>
        <dbReference type="ARBA" id="ARBA00005514"/>
    </source>
</evidence>
<organism evidence="7 8">
    <name type="scientific">Leptosia nina</name>
    <dbReference type="NCBI Taxonomy" id="320188"/>
    <lineage>
        <taxon>Eukaryota</taxon>
        <taxon>Metazoa</taxon>
        <taxon>Ecdysozoa</taxon>
        <taxon>Arthropoda</taxon>
        <taxon>Hexapoda</taxon>
        <taxon>Insecta</taxon>
        <taxon>Pterygota</taxon>
        <taxon>Neoptera</taxon>
        <taxon>Endopterygota</taxon>
        <taxon>Lepidoptera</taxon>
        <taxon>Glossata</taxon>
        <taxon>Ditrysia</taxon>
        <taxon>Papilionoidea</taxon>
        <taxon>Pieridae</taxon>
        <taxon>Pierinae</taxon>
        <taxon>Leptosia</taxon>
    </lineage>
</organism>
<sequence>MQHDDVAWAIINKTHCSHKVTTKTQQFCRNEYNLTGLCSRASCPLANSKYATIREENGIIYLYMRTAERLMFPAKQWEKVKLSRNFEKAIHQINENLLYWPNFIKSKCKQRFLKITQYLIRMRKLKLRRVKELVPIQRKIERRERRREEKALVAARIDNAIEKQLLERLKKGTYNDIYNFPQMAFDAALKAEEISDESESERSEEEEEEKEMEPELEKELQKSMETVDEFIEADSDMDSDADSESGKKEDAEVGSDFESETSDIEDISEKLSSKKKPRVEIEYETEPSVVISKRKIK</sequence>
<feature type="compositionally biased region" description="Acidic residues" evidence="5">
    <location>
        <begin position="194"/>
        <end position="212"/>
    </location>
</feature>
<dbReference type="AlphaFoldDB" id="A0AAV1JTU7"/>